<dbReference type="AlphaFoldDB" id="A0AAN8CNQ3"/>
<protein>
    <submittedName>
        <fullName evidence="2">Uncharacterized protein</fullName>
    </submittedName>
</protein>
<accession>A0AAN8CNQ3</accession>
<organism evidence="2 3">
    <name type="scientific">Champsocephalus esox</name>
    <name type="common">pike icefish</name>
    <dbReference type="NCBI Taxonomy" id="159716"/>
    <lineage>
        <taxon>Eukaryota</taxon>
        <taxon>Metazoa</taxon>
        <taxon>Chordata</taxon>
        <taxon>Craniata</taxon>
        <taxon>Vertebrata</taxon>
        <taxon>Euteleostomi</taxon>
        <taxon>Actinopterygii</taxon>
        <taxon>Neopterygii</taxon>
        <taxon>Teleostei</taxon>
        <taxon>Neoteleostei</taxon>
        <taxon>Acanthomorphata</taxon>
        <taxon>Eupercaria</taxon>
        <taxon>Perciformes</taxon>
        <taxon>Notothenioidei</taxon>
        <taxon>Channichthyidae</taxon>
        <taxon>Champsocephalus</taxon>
    </lineage>
</organism>
<sequence>MPLSLRHSRAHFFPGAGRLDEVIQLKKPPLPTITIHIIPSSSSACSSDHQAPASDLKEGHGDQEQVPI</sequence>
<evidence type="ECO:0000313" key="2">
    <source>
        <dbReference type="EMBL" id="KAK5907576.1"/>
    </source>
</evidence>
<reference evidence="2 3" key="1">
    <citation type="journal article" date="2023" name="Mol. Biol. Evol.">
        <title>Genomics of Secondarily Temperate Adaptation in the Only Non-Antarctic Icefish.</title>
        <authorList>
            <person name="Rivera-Colon A.G."/>
            <person name="Rayamajhi N."/>
            <person name="Minhas B.F."/>
            <person name="Madrigal G."/>
            <person name="Bilyk K.T."/>
            <person name="Yoon V."/>
            <person name="Hune M."/>
            <person name="Gregory S."/>
            <person name="Cheng C.H.C."/>
            <person name="Catchen J.M."/>
        </authorList>
    </citation>
    <scope>NUCLEOTIDE SEQUENCE [LARGE SCALE GENOMIC DNA]</scope>
    <source>
        <strain evidence="2">JC2023a</strain>
    </source>
</reference>
<evidence type="ECO:0000256" key="1">
    <source>
        <dbReference type="SAM" id="MobiDB-lite"/>
    </source>
</evidence>
<proteinExistence type="predicted"/>
<comment type="caution">
    <text evidence="2">The sequence shown here is derived from an EMBL/GenBank/DDBJ whole genome shotgun (WGS) entry which is preliminary data.</text>
</comment>
<feature type="compositionally biased region" description="Basic and acidic residues" evidence="1">
    <location>
        <begin position="55"/>
        <end position="68"/>
    </location>
</feature>
<dbReference type="Proteomes" id="UP001335648">
    <property type="component" value="Unassembled WGS sequence"/>
</dbReference>
<feature type="region of interest" description="Disordered" evidence="1">
    <location>
        <begin position="41"/>
        <end position="68"/>
    </location>
</feature>
<evidence type="ECO:0000313" key="3">
    <source>
        <dbReference type="Proteomes" id="UP001335648"/>
    </source>
</evidence>
<gene>
    <name evidence="2" type="ORF">CesoFtcFv8_005408</name>
</gene>
<name>A0AAN8CNQ3_9TELE</name>
<dbReference type="EMBL" id="JAULUE010002049">
    <property type="protein sequence ID" value="KAK5907576.1"/>
    <property type="molecule type" value="Genomic_DNA"/>
</dbReference>
<keyword evidence="3" id="KW-1185">Reference proteome</keyword>